<protein>
    <submittedName>
        <fullName evidence="2">Uncharacterized protein</fullName>
    </submittedName>
</protein>
<dbReference type="HOGENOM" id="CLU_882461_0_0_0"/>
<dbReference type="KEGG" id="pbs:Plabr_4346"/>
<evidence type="ECO:0000256" key="1">
    <source>
        <dbReference type="SAM" id="Phobius"/>
    </source>
</evidence>
<gene>
    <name evidence="2" type="ordered locus">Plabr_4346</name>
</gene>
<accession>F0SJT1</accession>
<dbReference type="EMBL" id="CP002546">
    <property type="protein sequence ID" value="ADY61919.1"/>
    <property type="molecule type" value="Genomic_DNA"/>
</dbReference>
<dbReference type="eggNOG" id="COG1589">
    <property type="taxonomic scope" value="Bacteria"/>
</dbReference>
<keyword evidence="1" id="KW-0812">Transmembrane</keyword>
<proteinExistence type="predicted"/>
<keyword evidence="3" id="KW-1185">Reference proteome</keyword>
<dbReference type="Proteomes" id="UP000006860">
    <property type="component" value="Chromosome"/>
</dbReference>
<organism evidence="2 3">
    <name type="scientific">Rubinisphaera brasiliensis (strain ATCC 49424 / DSM 5305 / JCM 21570 / IAM 15109 / NBRC 103401 / IFAM 1448)</name>
    <name type="common">Planctomyces brasiliensis</name>
    <dbReference type="NCBI Taxonomy" id="756272"/>
    <lineage>
        <taxon>Bacteria</taxon>
        <taxon>Pseudomonadati</taxon>
        <taxon>Planctomycetota</taxon>
        <taxon>Planctomycetia</taxon>
        <taxon>Planctomycetales</taxon>
        <taxon>Planctomycetaceae</taxon>
        <taxon>Rubinisphaera</taxon>
    </lineage>
</organism>
<name>F0SJT1_RUBBR</name>
<feature type="transmembrane region" description="Helical" evidence="1">
    <location>
        <begin position="21"/>
        <end position="40"/>
    </location>
</feature>
<sequence>MAKRKTEKSETPARSGGWRSVLLQPKIIVALLIGCSIPMIRNMSQSSEKDLIDDPQYQVERSTITLKSRPDYVPEEFLSRTWENSELPEQFSILEPGLAERIGKSFENSAWVRGVEKVKLSHPRDIEVALDFRRPVALVRSAEGYYPIDKDGVLLPPTDFSAAQLPQYPVIENVQTLPQGPAGTHWGDLAVWGAARLIDLLIPDGDREKYWTKYELARVRVYGKADLRHAEAEDMQDISYRLITLSGSEVIWGVAPDVTDPTEPDAETKLERLSMYHRDFGGLHSEQGPIEIDLRRWKDIARRPLDLPQSEHITR</sequence>
<dbReference type="AlphaFoldDB" id="F0SJT1"/>
<keyword evidence="1" id="KW-0472">Membrane</keyword>
<keyword evidence="1" id="KW-1133">Transmembrane helix</keyword>
<evidence type="ECO:0000313" key="2">
    <source>
        <dbReference type="EMBL" id="ADY61919.1"/>
    </source>
</evidence>
<dbReference type="STRING" id="756272.Plabr_4346"/>
<evidence type="ECO:0000313" key="3">
    <source>
        <dbReference type="Proteomes" id="UP000006860"/>
    </source>
</evidence>
<reference evidence="3" key="1">
    <citation type="submission" date="2011-02" db="EMBL/GenBank/DDBJ databases">
        <title>The complete genome of Planctomyces brasiliensis DSM 5305.</title>
        <authorList>
            <person name="Lucas S."/>
            <person name="Copeland A."/>
            <person name="Lapidus A."/>
            <person name="Bruce D."/>
            <person name="Goodwin L."/>
            <person name="Pitluck S."/>
            <person name="Kyrpides N."/>
            <person name="Mavromatis K."/>
            <person name="Pagani I."/>
            <person name="Ivanova N."/>
            <person name="Ovchinnikova G."/>
            <person name="Lu M."/>
            <person name="Detter J.C."/>
            <person name="Han C."/>
            <person name="Land M."/>
            <person name="Hauser L."/>
            <person name="Markowitz V."/>
            <person name="Cheng J.-F."/>
            <person name="Hugenholtz P."/>
            <person name="Woyke T."/>
            <person name="Wu D."/>
            <person name="Tindall B."/>
            <person name="Pomrenke H.G."/>
            <person name="Brambilla E."/>
            <person name="Klenk H.-P."/>
            <person name="Eisen J.A."/>
        </authorList>
    </citation>
    <scope>NUCLEOTIDE SEQUENCE [LARGE SCALE GENOMIC DNA]</scope>
    <source>
        <strain evidence="3">ATCC 49424 / DSM 5305 / JCM 21570 / NBRC 103401 / IFAM 1448</strain>
    </source>
</reference>